<accession>A0A813KDQ2</accession>
<comment type="caution">
    <text evidence="2">The sequence shown here is derived from an EMBL/GenBank/DDBJ whole genome shotgun (WGS) entry which is preliminary data.</text>
</comment>
<evidence type="ECO:0008006" key="4">
    <source>
        <dbReference type="Google" id="ProtNLM"/>
    </source>
</evidence>
<feature type="compositionally biased region" description="Low complexity" evidence="1">
    <location>
        <begin position="177"/>
        <end position="191"/>
    </location>
</feature>
<reference evidence="2" key="1">
    <citation type="submission" date="2021-02" db="EMBL/GenBank/DDBJ databases">
        <authorList>
            <person name="Dougan E. K."/>
            <person name="Rhodes N."/>
            <person name="Thang M."/>
            <person name="Chan C."/>
        </authorList>
    </citation>
    <scope>NUCLEOTIDE SEQUENCE</scope>
</reference>
<dbReference type="Gene3D" id="3.40.220.10">
    <property type="entry name" value="Leucine Aminopeptidase, subunit E, domain 1"/>
    <property type="match status" value="1"/>
</dbReference>
<sequence>MKRSGYSLHIARSGAQHKVFVLPAGLRADAIQHHADVSWYHRNSAFVGRGTDIDTIVTILERWLDPLPFPRPATSSSKTSFEALQCRTRQCNRLAAVWLWCRKCGGHPFLGEDRNRLALCRACAGKQTQCPECFAEISGEDLRPMTDSEKLVLSMTALETDTASSAPEAAAEEPPEEQAAVLNNNDNNTNNQRSWLPIWQGPCQECRSNEPGAWSDAEGRVYCDGCWQKWFAPSENRPREPHVLDGLREAYAAEMAAGAAIRYVVPPEIPPGPGEPTLECTLTGESVLSVARRVSLLLGHDPCILFGTNMSAVGGRDGPKGKGELGELCRATTLLLALPSDKLCPVPYWGGLYAPRVVALPHGAEPGFPFAAVAMQRLLVPDEPNIASEPFRSDLRSSSTARIRAALSISLHHGHKHLVIGSWGCEHDVKVTQVVAHAYAEVLADKAVRSNIATVTFALSSEGETLRVFQGAFRDLDGRAGHSSAASEQL</sequence>
<protein>
    <recommendedName>
        <fullName evidence="4">Microbial-type PARG catalytic domain-containing protein</fullName>
    </recommendedName>
</protein>
<dbReference type="InterPro" id="IPR043472">
    <property type="entry name" value="Macro_dom-like"/>
</dbReference>
<feature type="region of interest" description="Disordered" evidence="1">
    <location>
        <begin position="159"/>
        <end position="193"/>
    </location>
</feature>
<gene>
    <name evidence="2" type="ORF">PGLA2088_LOCUS32027</name>
</gene>
<dbReference type="AlphaFoldDB" id="A0A813KDQ2"/>
<organism evidence="2 3">
    <name type="scientific">Polarella glacialis</name>
    <name type="common">Dinoflagellate</name>
    <dbReference type="NCBI Taxonomy" id="89957"/>
    <lineage>
        <taxon>Eukaryota</taxon>
        <taxon>Sar</taxon>
        <taxon>Alveolata</taxon>
        <taxon>Dinophyceae</taxon>
        <taxon>Suessiales</taxon>
        <taxon>Suessiaceae</taxon>
        <taxon>Polarella</taxon>
    </lineage>
</organism>
<dbReference type="PANTHER" id="PTHR35596">
    <property type="entry name" value="DUF2263 DOMAIN-CONTAINING PROTEIN"/>
    <property type="match status" value="1"/>
</dbReference>
<dbReference type="Proteomes" id="UP000626109">
    <property type="component" value="Unassembled WGS sequence"/>
</dbReference>
<evidence type="ECO:0000313" key="2">
    <source>
        <dbReference type="EMBL" id="CAE8701485.1"/>
    </source>
</evidence>
<dbReference type="EMBL" id="CAJNNW010029778">
    <property type="protein sequence ID" value="CAE8701485.1"/>
    <property type="molecule type" value="Genomic_DNA"/>
</dbReference>
<dbReference type="PANTHER" id="PTHR35596:SF1">
    <property type="entry name" value="MICROBIAL-TYPE PARG CATALYTIC DOMAIN-CONTAINING PROTEIN"/>
    <property type="match status" value="1"/>
</dbReference>
<evidence type="ECO:0000256" key="1">
    <source>
        <dbReference type="SAM" id="MobiDB-lite"/>
    </source>
</evidence>
<evidence type="ECO:0000313" key="3">
    <source>
        <dbReference type="Proteomes" id="UP000626109"/>
    </source>
</evidence>
<name>A0A813KDQ2_POLGL</name>
<proteinExistence type="predicted"/>